<name>A0A759WDU9_SALER</name>
<reference evidence="1" key="1">
    <citation type="journal article" date="2018" name="Genome Biol.">
        <title>SKESA: strategic k-mer extension for scrupulous assemblies.</title>
        <authorList>
            <person name="Souvorov A."/>
            <person name="Agarwala R."/>
            <person name="Lipman D.J."/>
        </authorList>
    </citation>
    <scope>NUCLEOTIDE SEQUENCE</scope>
    <source>
        <strain evidence="1">MA.CK_98/00005752</strain>
    </source>
</reference>
<gene>
    <name evidence="1" type="ORF">G8V49_001045</name>
</gene>
<dbReference type="EMBL" id="DAAXQP010000002">
    <property type="protein sequence ID" value="HAG2208840.1"/>
    <property type="molecule type" value="Genomic_DNA"/>
</dbReference>
<accession>A0A759WDU9</accession>
<organism evidence="1">
    <name type="scientific">Salmonella enterica</name>
    <name type="common">Salmonella choleraesuis</name>
    <dbReference type="NCBI Taxonomy" id="28901"/>
    <lineage>
        <taxon>Bacteria</taxon>
        <taxon>Pseudomonadati</taxon>
        <taxon>Pseudomonadota</taxon>
        <taxon>Gammaproteobacteria</taxon>
        <taxon>Enterobacterales</taxon>
        <taxon>Enterobacteriaceae</taxon>
        <taxon>Salmonella</taxon>
    </lineage>
</organism>
<protein>
    <submittedName>
        <fullName evidence="1">Uncharacterized protein</fullName>
    </submittedName>
</protein>
<reference evidence="1" key="2">
    <citation type="submission" date="2020-02" db="EMBL/GenBank/DDBJ databases">
        <authorList>
            <consortium name="NCBI Pathogen Detection Project"/>
        </authorList>
    </citation>
    <scope>NUCLEOTIDE SEQUENCE</scope>
    <source>
        <strain evidence="1">MA.CK_98/00005752</strain>
    </source>
</reference>
<comment type="caution">
    <text evidence="1">The sequence shown here is derived from an EMBL/GenBank/DDBJ whole genome shotgun (WGS) entry which is preliminary data.</text>
</comment>
<dbReference type="AlphaFoldDB" id="A0A759WDU9"/>
<evidence type="ECO:0000313" key="1">
    <source>
        <dbReference type="EMBL" id="HAG2208840.1"/>
    </source>
</evidence>
<proteinExistence type="predicted"/>
<sequence length="122" mass="14056">MANYFIRVELHDADEPFAYEELHKKMEAHGYQRHTQRSQNPVSRGMGLREAALILKRQNVKPFPVVQYQLPTAVYIRESDLPINDIVQDVKNIASDVKSVKTNPMVVVVNYSEIDFCNLPKV</sequence>